<dbReference type="Proteomes" id="UP001231915">
    <property type="component" value="Unassembled WGS sequence"/>
</dbReference>
<dbReference type="RefSeq" id="WP_211011671.1">
    <property type="nucleotide sequence ID" value="NZ_JASJUT010000005.1"/>
</dbReference>
<keyword evidence="1" id="KW-0472">Membrane</keyword>
<dbReference type="Pfam" id="PF00963">
    <property type="entry name" value="Cohesin"/>
    <property type="match status" value="1"/>
</dbReference>
<keyword evidence="4" id="KW-1185">Reference proteome</keyword>
<accession>A0ABT7EM07</accession>
<evidence type="ECO:0000256" key="1">
    <source>
        <dbReference type="SAM" id="Phobius"/>
    </source>
</evidence>
<keyword evidence="1" id="KW-0812">Transmembrane</keyword>
<dbReference type="Gene3D" id="2.60.40.680">
    <property type="match status" value="1"/>
</dbReference>
<dbReference type="InterPro" id="IPR002102">
    <property type="entry name" value="Cohesin_dom"/>
</dbReference>
<dbReference type="CDD" id="cd08547">
    <property type="entry name" value="Type_II_cohesin"/>
    <property type="match status" value="1"/>
</dbReference>
<gene>
    <name evidence="3" type="ORF">QNM18_13435</name>
</gene>
<comment type="caution">
    <text evidence="3">The sequence shown here is derived from an EMBL/GenBank/DDBJ whole genome shotgun (WGS) entry which is preliminary data.</text>
</comment>
<organism evidence="3 4">
    <name type="scientific">Pseudoalteromonas obscura</name>
    <dbReference type="NCBI Taxonomy" id="3048491"/>
    <lineage>
        <taxon>Bacteria</taxon>
        <taxon>Pseudomonadati</taxon>
        <taxon>Pseudomonadota</taxon>
        <taxon>Gammaproteobacteria</taxon>
        <taxon>Alteromonadales</taxon>
        <taxon>Pseudoalteromonadaceae</taxon>
        <taxon>Pseudoalteromonas</taxon>
    </lineage>
</organism>
<reference evidence="3 4" key="1">
    <citation type="submission" date="2023-05" db="EMBL/GenBank/DDBJ databases">
        <title>Pseudoalteromonas ardens sp. nov., Pseudoalteromonas obscura sp. nov., and Pseudoalteromonas umbrosa sp. nov., isolated from the coral Montipora capitata.</title>
        <authorList>
            <person name="Thomas E.M."/>
            <person name="Smith E.M."/>
            <person name="Papke E."/>
            <person name="Shlafstein M.D."/>
            <person name="Oline D.K."/>
            <person name="Videau P."/>
            <person name="Saw J.H."/>
            <person name="Strangman W.K."/>
            <person name="Ushijima B."/>
        </authorList>
    </citation>
    <scope>NUCLEOTIDE SEQUENCE [LARGE SCALE GENOMIC DNA]</scope>
    <source>
        <strain evidence="3 4">P94</strain>
    </source>
</reference>
<sequence length="211" mass="23557">MEKVIAIYLLLFVTAISARDNSIYISLPVDQIKTGSEFYVDIMADDLPAIYGVHLTLKYDPKKLIMLPPHDKATSPQLEHGNLFNHKALTEKVNLANIHSGTISYTVNQSTPAKSIFSTNRIARVFFKSNVDAAKTNIVIDTAYFVTKDGHKLHFPTQPAVELQFANSYAPPKSPAADFSLPRYLFLVVLAILFGVITLLNHKNVLRYHAD</sequence>
<feature type="transmembrane region" description="Helical" evidence="1">
    <location>
        <begin position="181"/>
        <end position="200"/>
    </location>
</feature>
<evidence type="ECO:0000313" key="3">
    <source>
        <dbReference type="EMBL" id="MDK2596058.1"/>
    </source>
</evidence>
<dbReference type="InterPro" id="IPR008965">
    <property type="entry name" value="CBM2/CBM3_carb-bd_dom_sf"/>
</dbReference>
<dbReference type="SUPFAM" id="SSF49384">
    <property type="entry name" value="Carbohydrate-binding domain"/>
    <property type="match status" value="1"/>
</dbReference>
<evidence type="ECO:0000313" key="4">
    <source>
        <dbReference type="Proteomes" id="UP001231915"/>
    </source>
</evidence>
<protein>
    <submittedName>
        <fullName evidence="3">Cohesin domain-containing protein</fullName>
    </submittedName>
</protein>
<proteinExistence type="predicted"/>
<dbReference type="EMBL" id="JASJUT010000005">
    <property type="protein sequence ID" value="MDK2596058.1"/>
    <property type="molecule type" value="Genomic_DNA"/>
</dbReference>
<name>A0ABT7EM07_9GAMM</name>
<feature type="domain" description="Cohesin" evidence="2">
    <location>
        <begin position="30"/>
        <end position="150"/>
    </location>
</feature>
<evidence type="ECO:0000259" key="2">
    <source>
        <dbReference type="Pfam" id="PF00963"/>
    </source>
</evidence>
<keyword evidence="1" id="KW-1133">Transmembrane helix</keyword>